<sequence length="422" mass="47946">MSAALPSSLCVRVITYNLNKQLLHESLESLLIPSSKAPSRTPDIVAIGFQEMAPYPQAFLGESIHILDHYTHVISRTLKSATKESFTQIVRASLVGVTLFIFTRDSTCTPFIKMTEVNTVGLGWLWMGDKAAVGARVLIAEDGEMEAVSMCFVTAHLAAHHNNTQLRNKQFKQVCNRLVFSPTKYDDTTMETFHVRDSSHLSSSSSVFSDDKREYPRKLTIYDNDYTFFFGDLNYRILLSHPTLPTISVPDILTMMRDNNTDQLREYDQLAIAHGEERTLNNFTESPLLFPPTYKLYRETNDYNFISRIPGWCDRIFSLQNCSSKTDDKCLMVENYSSHAEYLTSDHKPVSATVKISTSSIISHERTYDWDETDSYRRIKQKIGTFADRIVGIVWWAFGSGPGFGIALLISTITGYWLANKR</sequence>
<dbReference type="Pfam" id="PF22669">
    <property type="entry name" value="Exo_endo_phos2"/>
    <property type="match status" value="1"/>
</dbReference>
<accession>A0A9N9AXB1</accession>
<keyword evidence="1" id="KW-0812">Transmembrane</keyword>
<evidence type="ECO:0000313" key="3">
    <source>
        <dbReference type="EMBL" id="CAG8545546.1"/>
    </source>
</evidence>
<feature type="transmembrane region" description="Helical" evidence="1">
    <location>
        <begin position="393"/>
        <end position="419"/>
    </location>
</feature>
<evidence type="ECO:0000259" key="2">
    <source>
        <dbReference type="SMART" id="SM00128"/>
    </source>
</evidence>
<dbReference type="PANTHER" id="PTHR11200:SF286">
    <property type="entry name" value="5-PHOSPHATASE, PUTATIVE (AFU_ORTHOLOGUE AFUA_5G07600)-RELATED"/>
    <property type="match status" value="1"/>
</dbReference>
<comment type="caution">
    <text evidence="3">The sequence shown here is derived from an EMBL/GenBank/DDBJ whole genome shotgun (WGS) entry which is preliminary data.</text>
</comment>
<feature type="domain" description="Inositol polyphosphate-related phosphatase" evidence="2">
    <location>
        <begin position="7"/>
        <end position="362"/>
    </location>
</feature>
<dbReference type="Gene3D" id="3.60.10.10">
    <property type="entry name" value="Endonuclease/exonuclease/phosphatase"/>
    <property type="match status" value="1"/>
</dbReference>
<gene>
    <name evidence="3" type="ORF">PBRASI_LOCUS4815</name>
</gene>
<proteinExistence type="predicted"/>
<dbReference type="EMBL" id="CAJVPI010000522">
    <property type="protein sequence ID" value="CAG8545546.1"/>
    <property type="molecule type" value="Genomic_DNA"/>
</dbReference>
<protein>
    <submittedName>
        <fullName evidence="3">10905_t:CDS:1</fullName>
    </submittedName>
</protein>
<dbReference type="SMART" id="SM00128">
    <property type="entry name" value="IPPc"/>
    <property type="match status" value="1"/>
</dbReference>
<evidence type="ECO:0000256" key="1">
    <source>
        <dbReference type="SAM" id="Phobius"/>
    </source>
</evidence>
<dbReference type="InterPro" id="IPR046985">
    <property type="entry name" value="IP5"/>
</dbReference>
<dbReference type="InterPro" id="IPR036691">
    <property type="entry name" value="Endo/exonu/phosph_ase_sf"/>
</dbReference>
<dbReference type="OrthoDB" id="62798at2759"/>
<dbReference type="SUPFAM" id="SSF56219">
    <property type="entry name" value="DNase I-like"/>
    <property type="match status" value="1"/>
</dbReference>
<keyword evidence="4" id="KW-1185">Reference proteome</keyword>
<keyword evidence="1" id="KW-0472">Membrane</keyword>
<dbReference type="InterPro" id="IPR000300">
    <property type="entry name" value="IPPc"/>
</dbReference>
<keyword evidence="1" id="KW-1133">Transmembrane helix</keyword>
<dbReference type="GO" id="GO:0004439">
    <property type="term" value="F:phosphatidylinositol-4,5-bisphosphate 5-phosphatase activity"/>
    <property type="evidence" value="ECO:0007669"/>
    <property type="project" value="TreeGrafter"/>
</dbReference>
<dbReference type="Proteomes" id="UP000789739">
    <property type="component" value="Unassembled WGS sequence"/>
</dbReference>
<organism evidence="3 4">
    <name type="scientific">Paraglomus brasilianum</name>
    <dbReference type="NCBI Taxonomy" id="144538"/>
    <lineage>
        <taxon>Eukaryota</taxon>
        <taxon>Fungi</taxon>
        <taxon>Fungi incertae sedis</taxon>
        <taxon>Mucoromycota</taxon>
        <taxon>Glomeromycotina</taxon>
        <taxon>Glomeromycetes</taxon>
        <taxon>Paraglomerales</taxon>
        <taxon>Paraglomeraceae</taxon>
        <taxon>Paraglomus</taxon>
    </lineage>
</organism>
<dbReference type="GO" id="GO:0046856">
    <property type="term" value="P:phosphatidylinositol dephosphorylation"/>
    <property type="evidence" value="ECO:0007669"/>
    <property type="project" value="InterPro"/>
</dbReference>
<reference evidence="3" key="1">
    <citation type="submission" date="2021-06" db="EMBL/GenBank/DDBJ databases">
        <authorList>
            <person name="Kallberg Y."/>
            <person name="Tangrot J."/>
            <person name="Rosling A."/>
        </authorList>
    </citation>
    <scope>NUCLEOTIDE SEQUENCE</scope>
    <source>
        <strain evidence="3">BR232B</strain>
    </source>
</reference>
<dbReference type="PANTHER" id="PTHR11200">
    <property type="entry name" value="INOSITOL 5-PHOSPHATASE"/>
    <property type="match status" value="1"/>
</dbReference>
<dbReference type="AlphaFoldDB" id="A0A9N9AXB1"/>
<evidence type="ECO:0000313" key="4">
    <source>
        <dbReference type="Proteomes" id="UP000789739"/>
    </source>
</evidence>
<name>A0A9N9AXB1_9GLOM</name>